<keyword evidence="1" id="KW-1133">Transmembrane helix</keyword>
<organism evidence="3 4">
    <name type="scientific">Candidatus Coprosoma intestinipullorum</name>
    <dbReference type="NCBI Taxonomy" id="2840752"/>
    <lineage>
        <taxon>Bacteria</taxon>
        <taxon>Bacillati</taxon>
        <taxon>Bacillota</taxon>
        <taxon>Bacillota incertae sedis</taxon>
        <taxon>Candidatus Coprosoma</taxon>
    </lineage>
</organism>
<reference evidence="3" key="1">
    <citation type="submission" date="2020-10" db="EMBL/GenBank/DDBJ databases">
        <authorList>
            <person name="Gilroy R."/>
        </authorList>
    </citation>
    <scope>NUCLEOTIDE SEQUENCE</scope>
    <source>
        <strain evidence="3">CHK147-3167</strain>
    </source>
</reference>
<feature type="domain" description="DUF6273" evidence="2">
    <location>
        <begin position="296"/>
        <end position="435"/>
    </location>
</feature>
<name>A0A9D1CZE8_9FIRM</name>
<keyword evidence="1" id="KW-0472">Membrane</keyword>
<evidence type="ECO:0000259" key="2">
    <source>
        <dbReference type="Pfam" id="PF19789"/>
    </source>
</evidence>
<sequence length="455" mass="49628">MRRKFNVRQRNYIILGLCSILLVMAAGYAAFRTQLTINGTSNITSDWKVLITDIQSKTLAGAATDAETPSHTETTATFKTNLVSPGDSMQYDITVENQGDIDAVLESIDVNTSENEAILFETSGIKRGDKLLPEESDVLTVVVTYNPEVTNQPENLNSKVTVTLNYVQDDGSILPEPEGESIGGINVPTVESGDGLYKDEYESGRYIYRGTNPNNYIEFNNELWRIISKEADGTYKIFRDIPIFSKAFDSKGARTTGYCSQGLAPSWGCNAWSSTANMVGSPSKFTNGTYTGTVDADSEMLTYLNGEYLNSITANKDIIINHDYNIGAAVSDNNDLSAQIEGEKAYKWNGKVGLISASDYINANSNIETCGTFSKNDSNSSTCITTNWMYMSGTDWWTLSPDAGRSDFVWKVSRDGTLSGENALITLGFSPTLYLTSSLSLSGSGTQSDPFTMVS</sequence>
<dbReference type="InterPro" id="IPR046240">
    <property type="entry name" value="DUF6273"/>
</dbReference>
<dbReference type="AlphaFoldDB" id="A0A9D1CZE8"/>
<dbReference type="Proteomes" id="UP000886786">
    <property type="component" value="Unassembled WGS sequence"/>
</dbReference>
<evidence type="ECO:0000313" key="3">
    <source>
        <dbReference type="EMBL" id="HIQ91110.1"/>
    </source>
</evidence>
<evidence type="ECO:0000256" key="1">
    <source>
        <dbReference type="SAM" id="Phobius"/>
    </source>
</evidence>
<dbReference type="EMBL" id="DVFV01000100">
    <property type="protein sequence ID" value="HIQ91110.1"/>
    <property type="molecule type" value="Genomic_DNA"/>
</dbReference>
<feature type="transmembrane region" description="Helical" evidence="1">
    <location>
        <begin position="12"/>
        <end position="31"/>
    </location>
</feature>
<gene>
    <name evidence="3" type="ORF">IAB27_05765</name>
</gene>
<evidence type="ECO:0000313" key="4">
    <source>
        <dbReference type="Proteomes" id="UP000886786"/>
    </source>
</evidence>
<dbReference type="Pfam" id="PF19789">
    <property type="entry name" value="DUF6273"/>
    <property type="match status" value="1"/>
</dbReference>
<reference evidence="3" key="2">
    <citation type="journal article" date="2021" name="PeerJ">
        <title>Extensive microbial diversity within the chicken gut microbiome revealed by metagenomics and culture.</title>
        <authorList>
            <person name="Gilroy R."/>
            <person name="Ravi A."/>
            <person name="Getino M."/>
            <person name="Pursley I."/>
            <person name="Horton D.L."/>
            <person name="Alikhan N.F."/>
            <person name="Baker D."/>
            <person name="Gharbi K."/>
            <person name="Hall N."/>
            <person name="Watson M."/>
            <person name="Adriaenssens E.M."/>
            <person name="Foster-Nyarko E."/>
            <person name="Jarju S."/>
            <person name="Secka A."/>
            <person name="Antonio M."/>
            <person name="Oren A."/>
            <person name="Chaudhuri R.R."/>
            <person name="La Ragione R."/>
            <person name="Hildebrand F."/>
            <person name="Pallen M.J."/>
        </authorList>
    </citation>
    <scope>NUCLEOTIDE SEQUENCE</scope>
    <source>
        <strain evidence="3">CHK147-3167</strain>
    </source>
</reference>
<proteinExistence type="predicted"/>
<accession>A0A9D1CZE8</accession>
<comment type="caution">
    <text evidence="3">The sequence shown here is derived from an EMBL/GenBank/DDBJ whole genome shotgun (WGS) entry which is preliminary data.</text>
</comment>
<keyword evidence="1" id="KW-0812">Transmembrane</keyword>
<protein>
    <recommendedName>
        <fullName evidence="2">DUF6273 domain-containing protein</fullName>
    </recommendedName>
</protein>